<name>A0ABD6EDT0_9BILA</name>
<accession>A0ABD6EDT0</accession>
<sequence length="163" mass="18478">MTSPSSPFEYTPTYQLCLIIFFVVFPLIYILGRFVLATLTIALYITKSMLSPVTNLLFIDDDDRPFISSDRENVLIEESSESEDEEDISATDELTSSVAVENEKCTDLKKNSSEPMNKPQRSAEWDRDSGTGEETALQPTDTDKTSNTDPSNTVWRFRRINQT</sequence>
<proteinExistence type="predicted"/>
<reference evidence="3 4" key="1">
    <citation type="submission" date="2024-08" db="EMBL/GenBank/DDBJ databases">
        <title>Gnathostoma spinigerum genome.</title>
        <authorList>
            <person name="Gonzalez-Bertolin B."/>
            <person name="Monzon S."/>
            <person name="Zaballos A."/>
            <person name="Jimenez P."/>
            <person name="Dekumyoy P."/>
            <person name="Varona S."/>
            <person name="Cuesta I."/>
            <person name="Sumanam S."/>
            <person name="Adisakwattana P."/>
            <person name="Gasser R.B."/>
            <person name="Hernandez-Gonzalez A."/>
            <person name="Young N.D."/>
            <person name="Perteguer M.J."/>
        </authorList>
    </citation>
    <scope>NUCLEOTIDE SEQUENCE [LARGE SCALE GENOMIC DNA]</scope>
    <source>
        <strain evidence="3">AL3</strain>
        <tissue evidence="3">Liver</tissue>
    </source>
</reference>
<evidence type="ECO:0000313" key="3">
    <source>
        <dbReference type="EMBL" id="MFH4974852.1"/>
    </source>
</evidence>
<dbReference type="Proteomes" id="UP001608902">
    <property type="component" value="Unassembled WGS sequence"/>
</dbReference>
<feature type="region of interest" description="Disordered" evidence="1">
    <location>
        <begin position="72"/>
        <end position="163"/>
    </location>
</feature>
<dbReference type="AlphaFoldDB" id="A0ABD6EDT0"/>
<protein>
    <submittedName>
        <fullName evidence="3">Uncharacterized protein</fullName>
    </submittedName>
</protein>
<keyword evidence="2" id="KW-0812">Transmembrane</keyword>
<evidence type="ECO:0000313" key="4">
    <source>
        <dbReference type="Proteomes" id="UP001608902"/>
    </source>
</evidence>
<gene>
    <name evidence="3" type="ORF">AB6A40_001561</name>
</gene>
<dbReference type="EMBL" id="JBGFUD010000591">
    <property type="protein sequence ID" value="MFH4974852.1"/>
    <property type="molecule type" value="Genomic_DNA"/>
</dbReference>
<evidence type="ECO:0000256" key="1">
    <source>
        <dbReference type="SAM" id="MobiDB-lite"/>
    </source>
</evidence>
<feature type="compositionally biased region" description="Basic and acidic residues" evidence="1">
    <location>
        <begin position="121"/>
        <end position="130"/>
    </location>
</feature>
<feature type="transmembrane region" description="Helical" evidence="2">
    <location>
        <begin position="12"/>
        <end position="45"/>
    </location>
</feature>
<comment type="caution">
    <text evidence="3">The sequence shown here is derived from an EMBL/GenBank/DDBJ whole genome shotgun (WGS) entry which is preliminary data.</text>
</comment>
<keyword evidence="2" id="KW-0472">Membrane</keyword>
<keyword evidence="4" id="KW-1185">Reference proteome</keyword>
<evidence type="ECO:0000256" key="2">
    <source>
        <dbReference type="SAM" id="Phobius"/>
    </source>
</evidence>
<keyword evidence="2" id="KW-1133">Transmembrane helix</keyword>
<feature type="compositionally biased region" description="Basic and acidic residues" evidence="1">
    <location>
        <begin position="101"/>
        <end position="112"/>
    </location>
</feature>
<feature type="compositionally biased region" description="Acidic residues" evidence="1">
    <location>
        <begin position="78"/>
        <end position="90"/>
    </location>
</feature>
<organism evidence="3 4">
    <name type="scientific">Gnathostoma spinigerum</name>
    <dbReference type="NCBI Taxonomy" id="75299"/>
    <lineage>
        <taxon>Eukaryota</taxon>
        <taxon>Metazoa</taxon>
        <taxon>Ecdysozoa</taxon>
        <taxon>Nematoda</taxon>
        <taxon>Chromadorea</taxon>
        <taxon>Rhabditida</taxon>
        <taxon>Spirurina</taxon>
        <taxon>Gnathostomatomorpha</taxon>
        <taxon>Gnathostomatoidea</taxon>
        <taxon>Gnathostomatidae</taxon>
        <taxon>Gnathostoma</taxon>
    </lineage>
</organism>